<evidence type="ECO:0000256" key="3">
    <source>
        <dbReference type="ARBA" id="ARBA00022801"/>
    </source>
</evidence>
<sequence>MFSILKSKPSLAELIPKEFVDIHSHMLPGIDDGAKEMKDTQFLLESMLQLGFEKVITTPHTMSGVWANTPETITEAYHLVKKELPDLANKTKLQAASEYLLDENCIEAANKGELLTLKDNLVLVELSFISAPIQLYDYLFELQLKGYKPVLAHPERYAYFFNKKEEYARLKKAGCLFQLNLLATVGYYGKEVLETADFLLKNDGYDFAGSDMHHKKHLDAFHNKVLCKEKNKLENVMKQNIRFK</sequence>
<dbReference type="EMBL" id="JAMLJN010000003">
    <property type="protein sequence ID" value="MCL9769720.1"/>
    <property type="molecule type" value="Genomic_DNA"/>
</dbReference>
<dbReference type="Proteomes" id="UP001203342">
    <property type="component" value="Unassembled WGS sequence"/>
</dbReference>
<proteinExistence type="inferred from homology"/>
<name>A0ABT0TFG2_9FLAO</name>
<comment type="similarity">
    <text evidence="1">Belongs to the metallo-dependent hydrolases superfamily. CpsB/CapC family.</text>
</comment>
<dbReference type="EC" id="3.1.3.48" evidence="2"/>
<dbReference type="Gene3D" id="3.20.20.140">
    <property type="entry name" value="Metal-dependent hydrolases"/>
    <property type="match status" value="1"/>
</dbReference>
<dbReference type="Pfam" id="PF19567">
    <property type="entry name" value="CpsB_CapC"/>
    <property type="match status" value="1"/>
</dbReference>
<comment type="catalytic activity">
    <reaction evidence="4">
        <text>O-phospho-L-tyrosyl-[protein] + H2O = L-tyrosyl-[protein] + phosphate</text>
        <dbReference type="Rhea" id="RHEA:10684"/>
        <dbReference type="Rhea" id="RHEA-COMP:10136"/>
        <dbReference type="Rhea" id="RHEA-COMP:20101"/>
        <dbReference type="ChEBI" id="CHEBI:15377"/>
        <dbReference type="ChEBI" id="CHEBI:43474"/>
        <dbReference type="ChEBI" id="CHEBI:46858"/>
        <dbReference type="ChEBI" id="CHEBI:61978"/>
        <dbReference type="EC" id="3.1.3.48"/>
    </reaction>
</comment>
<gene>
    <name evidence="5" type="ORF">NAT47_04755</name>
</gene>
<evidence type="ECO:0000313" key="6">
    <source>
        <dbReference type="Proteomes" id="UP001203342"/>
    </source>
</evidence>
<accession>A0ABT0TFG2</accession>
<keyword evidence="6" id="KW-1185">Reference proteome</keyword>
<protein>
    <recommendedName>
        <fullName evidence="2">protein-tyrosine-phosphatase</fullName>
        <ecNumber evidence="2">3.1.3.48</ecNumber>
    </recommendedName>
</protein>
<dbReference type="SUPFAM" id="SSF89550">
    <property type="entry name" value="PHP domain-like"/>
    <property type="match status" value="1"/>
</dbReference>
<dbReference type="InterPro" id="IPR016195">
    <property type="entry name" value="Pol/histidinol_Pase-like"/>
</dbReference>
<dbReference type="RefSeq" id="WP_250580814.1">
    <property type="nucleotide sequence ID" value="NZ_JAMLJN010000003.1"/>
</dbReference>
<organism evidence="5 6">
    <name type="scientific">Flavobacterium fragile</name>
    <dbReference type="NCBI Taxonomy" id="2949085"/>
    <lineage>
        <taxon>Bacteria</taxon>
        <taxon>Pseudomonadati</taxon>
        <taxon>Bacteroidota</taxon>
        <taxon>Flavobacteriia</taxon>
        <taxon>Flavobacteriales</taxon>
        <taxon>Flavobacteriaceae</taxon>
        <taxon>Flavobacterium</taxon>
    </lineage>
</organism>
<evidence type="ECO:0000313" key="5">
    <source>
        <dbReference type="EMBL" id="MCL9769720.1"/>
    </source>
</evidence>
<dbReference type="PANTHER" id="PTHR39181">
    <property type="entry name" value="TYROSINE-PROTEIN PHOSPHATASE YWQE"/>
    <property type="match status" value="1"/>
</dbReference>
<dbReference type="InterPro" id="IPR016667">
    <property type="entry name" value="Caps_polysacc_synth_CpsB/CapC"/>
</dbReference>
<evidence type="ECO:0000256" key="1">
    <source>
        <dbReference type="ARBA" id="ARBA00005750"/>
    </source>
</evidence>
<reference evidence="5 6" key="1">
    <citation type="submission" date="2022-05" db="EMBL/GenBank/DDBJ databases">
        <title>Flavobacterium sp., isolated from activated sludge.</title>
        <authorList>
            <person name="Ran Q."/>
        </authorList>
    </citation>
    <scope>NUCLEOTIDE SEQUENCE [LARGE SCALE GENOMIC DNA]</scope>
    <source>
        <strain evidence="5 6">HXWNR69</strain>
    </source>
</reference>
<evidence type="ECO:0000256" key="2">
    <source>
        <dbReference type="ARBA" id="ARBA00013064"/>
    </source>
</evidence>
<comment type="caution">
    <text evidence="5">The sequence shown here is derived from an EMBL/GenBank/DDBJ whole genome shotgun (WGS) entry which is preliminary data.</text>
</comment>
<dbReference type="PANTHER" id="PTHR39181:SF1">
    <property type="entry name" value="TYROSINE-PROTEIN PHOSPHATASE YWQE"/>
    <property type="match status" value="1"/>
</dbReference>
<dbReference type="PIRSF" id="PIRSF016557">
    <property type="entry name" value="Caps_synth_CpsB"/>
    <property type="match status" value="1"/>
</dbReference>
<keyword evidence="3" id="KW-0378">Hydrolase</keyword>
<evidence type="ECO:0000256" key="4">
    <source>
        <dbReference type="ARBA" id="ARBA00051722"/>
    </source>
</evidence>